<feature type="chain" id="PRO_5045021602" evidence="6">
    <location>
        <begin position="17"/>
        <end position="208"/>
    </location>
</feature>
<reference evidence="8 9" key="3">
    <citation type="submission" date="2025-05" db="UniProtKB">
        <authorList>
            <consortium name="RefSeq"/>
        </authorList>
    </citation>
    <scope>IDENTIFICATION</scope>
    <source>
        <tissue evidence="8 9">Leaf</tissue>
    </source>
</reference>
<dbReference type="PANTHER" id="PTHR12642">
    <property type="entry name" value="RIBOSOME BIOGENESIS PROTEIN NSA2 HOMOLOG"/>
    <property type="match status" value="1"/>
</dbReference>
<keyword evidence="3" id="KW-0690">Ribosome biogenesis</keyword>
<evidence type="ECO:0000313" key="8">
    <source>
        <dbReference type="RefSeq" id="XP_010453442.1"/>
    </source>
</evidence>
<gene>
    <name evidence="8 9" type="primary">LOC104735365</name>
</gene>
<sequence>MLMLTTMLMLFASTTAKQWKPMVPKSTFVGPAFTRKPPKYERFIRPSGLRFTKPHVTHPELKCTFCLEIIGVKKNPNGPMYPSLGVMTRGRIKGSNQWEYGHEYFVRGQPELLVKMMVKTGMRRQSQSQSGSRSCGPLATLTNLIKSRLGLEHSLSSAKKPDDGFFQHDVINLSLVMIFFTYQVEACAIGRTGLLAMGKSKLETPKGM</sequence>
<evidence type="ECO:0000256" key="3">
    <source>
        <dbReference type="ARBA" id="ARBA00022517"/>
    </source>
</evidence>
<reference evidence="7" key="1">
    <citation type="journal article" date="1997" name="Nucleic Acids Res.">
        <title>tRNAscan-SE: a program for improved detection of transfer RNA genes in genomic sequence.</title>
        <authorList>
            <person name="Lowe T.M."/>
            <person name="Eddy S.R."/>
        </authorList>
    </citation>
    <scope>NUCLEOTIDE SEQUENCE [LARGE SCALE GENOMIC DNA]</scope>
    <source>
        <strain evidence="7">r\DH55</strain>
    </source>
</reference>
<dbReference type="GeneID" id="104735365"/>
<evidence type="ECO:0000256" key="2">
    <source>
        <dbReference type="ARBA" id="ARBA00005424"/>
    </source>
</evidence>
<keyword evidence="4" id="KW-0698">rRNA processing</keyword>
<reference evidence="7" key="2">
    <citation type="journal article" date="2014" name="Nat. Commun.">
        <title>The emerging biofuel crop Camelina sativa retains a highly undifferentiated hexaploid genome structure.</title>
        <authorList>
            <person name="Kagale S."/>
            <person name="Koh C."/>
            <person name="Nixon J."/>
            <person name="Bollina V."/>
            <person name="Clarke W.E."/>
            <person name="Tuteja R."/>
            <person name="Spillane C."/>
            <person name="Robinson S.J."/>
            <person name="Links M.G."/>
            <person name="Clarke C."/>
            <person name="Higgins E.E."/>
            <person name="Huebert T."/>
            <person name="Sharpe A.G."/>
            <person name="Parkin I.A."/>
        </authorList>
    </citation>
    <scope>NUCLEOTIDE SEQUENCE [LARGE SCALE GENOMIC DNA]</scope>
    <source>
        <strain evidence="7">r\DH55</strain>
    </source>
</reference>
<comment type="subcellular location">
    <subcellularLocation>
        <location evidence="1">Nucleus</location>
        <location evidence="1">Nucleolus</location>
    </subcellularLocation>
</comment>
<keyword evidence="7" id="KW-1185">Reference proteome</keyword>
<protein>
    <submittedName>
        <fullName evidence="8 9">Uncharacterized protein LOC104735365 isoform X1</fullName>
    </submittedName>
</protein>
<name>A0ABM0VAR4_CAMSA</name>
<evidence type="ECO:0000256" key="1">
    <source>
        <dbReference type="ARBA" id="ARBA00004604"/>
    </source>
</evidence>
<accession>A0ABM0VAR4</accession>
<evidence type="ECO:0000256" key="6">
    <source>
        <dbReference type="SAM" id="SignalP"/>
    </source>
</evidence>
<feature type="signal peptide" evidence="6">
    <location>
        <begin position="1"/>
        <end position="16"/>
    </location>
</feature>
<keyword evidence="5" id="KW-0539">Nucleus</keyword>
<dbReference type="Pfam" id="PF01201">
    <property type="entry name" value="Ribosomal_S8e"/>
    <property type="match status" value="1"/>
</dbReference>
<dbReference type="Gene3D" id="2.40.10.310">
    <property type="match status" value="1"/>
</dbReference>
<dbReference type="RefSeq" id="XP_010453442.1">
    <property type="nucleotide sequence ID" value="XM_010455140.2"/>
</dbReference>
<evidence type="ECO:0000256" key="4">
    <source>
        <dbReference type="ARBA" id="ARBA00022552"/>
    </source>
</evidence>
<evidence type="ECO:0000313" key="9">
    <source>
        <dbReference type="RefSeq" id="XP_010453443.1"/>
    </source>
</evidence>
<proteinExistence type="inferred from homology"/>
<dbReference type="InterPro" id="IPR039411">
    <property type="entry name" value="NSA2_fam"/>
</dbReference>
<evidence type="ECO:0000256" key="5">
    <source>
        <dbReference type="ARBA" id="ARBA00023242"/>
    </source>
</evidence>
<dbReference type="RefSeq" id="XP_010453443.1">
    <property type="nucleotide sequence ID" value="XM_010455141.2"/>
</dbReference>
<evidence type="ECO:0000313" key="7">
    <source>
        <dbReference type="Proteomes" id="UP000694864"/>
    </source>
</evidence>
<dbReference type="InterPro" id="IPR022309">
    <property type="entry name" value="Ribosomal_Se8/biogenesis_NSA2"/>
</dbReference>
<dbReference type="Proteomes" id="UP000694864">
    <property type="component" value="Chromosome 13"/>
</dbReference>
<keyword evidence="6" id="KW-0732">Signal</keyword>
<organism evidence="7 9">
    <name type="scientific">Camelina sativa</name>
    <name type="common">False flax</name>
    <name type="synonym">Myagrum sativum</name>
    <dbReference type="NCBI Taxonomy" id="90675"/>
    <lineage>
        <taxon>Eukaryota</taxon>
        <taxon>Viridiplantae</taxon>
        <taxon>Streptophyta</taxon>
        <taxon>Embryophyta</taxon>
        <taxon>Tracheophyta</taxon>
        <taxon>Spermatophyta</taxon>
        <taxon>Magnoliopsida</taxon>
        <taxon>eudicotyledons</taxon>
        <taxon>Gunneridae</taxon>
        <taxon>Pentapetalae</taxon>
        <taxon>rosids</taxon>
        <taxon>malvids</taxon>
        <taxon>Brassicales</taxon>
        <taxon>Brassicaceae</taxon>
        <taxon>Camelineae</taxon>
        <taxon>Camelina</taxon>
    </lineage>
</organism>
<comment type="similarity">
    <text evidence="2">Belongs to the eukaryotic ribosomal protein eS8 family. Ribosome biogenesis protein NSA2 subfamily.</text>
</comment>